<organism evidence="1 2">
    <name type="scientific">Desmonostoc muscorum LEGE 12446</name>
    <dbReference type="NCBI Taxonomy" id="1828758"/>
    <lineage>
        <taxon>Bacteria</taxon>
        <taxon>Bacillati</taxon>
        <taxon>Cyanobacteriota</taxon>
        <taxon>Cyanophyceae</taxon>
        <taxon>Nostocales</taxon>
        <taxon>Nostocaceae</taxon>
        <taxon>Desmonostoc</taxon>
    </lineage>
</organism>
<name>A0A8J6ZRT7_DESMC</name>
<dbReference type="NCBIfam" id="NF045582">
    <property type="entry name" value="Npun_R2823_gen"/>
    <property type="match status" value="1"/>
</dbReference>
<proteinExistence type="predicted"/>
<dbReference type="SUPFAM" id="SSF53448">
    <property type="entry name" value="Nucleotide-diphospho-sugar transferases"/>
    <property type="match status" value="1"/>
</dbReference>
<evidence type="ECO:0000313" key="1">
    <source>
        <dbReference type="EMBL" id="MBE9023616.1"/>
    </source>
</evidence>
<reference evidence="1" key="1">
    <citation type="submission" date="2020-10" db="EMBL/GenBank/DDBJ databases">
        <authorList>
            <person name="Castelo-Branco R."/>
            <person name="Eusebio N."/>
            <person name="Adriana R."/>
            <person name="Vieira A."/>
            <person name="Brugerolle De Fraissinette N."/>
            <person name="Rezende De Castro R."/>
            <person name="Schneider M.P."/>
            <person name="Vasconcelos V."/>
            <person name="Leao P.N."/>
        </authorList>
    </citation>
    <scope>NUCLEOTIDE SEQUENCE</scope>
    <source>
        <strain evidence="1">LEGE 12446</strain>
    </source>
</reference>
<dbReference type="EMBL" id="JADEXS010000176">
    <property type="protein sequence ID" value="MBE9023616.1"/>
    <property type="molecule type" value="Genomic_DNA"/>
</dbReference>
<evidence type="ECO:0000313" key="2">
    <source>
        <dbReference type="Proteomes" id="UP000622533"/>
    </source>
</evidence>
<dbReference type="InterPro" id="IPR029044">
    <property type="entry name" value="Nucleotide-diphossugar_trans"/>
</dbReference>
<keyword evidence="1" id="KW-0808">Transferase</keyword>
<accession>A0A8J6ZRT7</accession>
<keyword evidence="2" id="KW-1185">Reference proteome</keyword>
<gene>
    <name evidence="1" type="ORF">IQ276_14610</name>
</gene>
<dbReference type="GO" id="GO:0016740">
    <property type="term" value="F:transferase activity"/>
    <property type="evidence" value="ECO:0007669"/>
    <property type="project" value="UniProtKB-KW"/>
</dbReference>
<dbReference type="InterPro" id="IPR054619">
    <property type="entry name" value="Npun_R2821-like"/>
</dbReference>
<dbReference type="Gene3D" id="3.90.550.10">
    <property type="entry name" value="Spore Coat Polysaccharide Biosynthesis Protein SpsA, Chain A"/>
    <property type="match status" value="1"/>
</dbReference>
<dbReference type="Proteomes" id="UP000622533">
    <property type="component" value="Unassembled WGS sequence"/>
</dbReference>
<dbReference type="RefSeq" id="WP_193917376.1">
    <property type="nucleotide sequence ID" value="NZ_JADEXS020000001.1"/>
</dbReference>
<dbReference type="AlphaFoldDB" id="A0A8J6ZRT7"/>
<protein>
    <submittedName>
        <fullName evidence="1">Sugar transferase</fullName>
    </submittedName>
</protein>
<sequence>MIDGIYTLANDVVYDQLVALLNSIEANAGRKIPVCVIPYNEQLDKVKAEIAARDNVTLFEDYASIARWEEFGTRIWKAHPRALKLWREYGLSENFRIERHRKLCCLDGPFDKFIFFDGDTLLMKPLDDVYQKLDQYDWVTNDFQYKSDLKYIFDWTEDKLQEIFHQENISDRIFCSGWFASKKKIFDATTLANILENLEAGEADALAWADSDQTVLNYLVLKSGISYYNYANYDGGTGCHWASKFNVVDNILYAEETPITYLHYMSVSSSNFTRLCAGEDVDIPYRDVFLYYRYLKSPEKRPQTFTRPSQLTLLQKSTTSFIQQKINNFKLNYRNFKDRITK</sequence>
<comment type="caution">
    <text evidence="1">The sequence shown here is derived from an EMBL/GenBank/DDBJ whole genome shotgun (WGS) entry which is preliminary data.</text>
</comment>